<dbReference type="InterPro" id="IPR038437">
    <property type="entry name" value="GINS_Psf3_sf"/>
</dbReference>
<dbReference type="SUPFAM" id="SSF51735">
    <property type="entry name" value="NAD(P)-binding Rossmann-fold domains"/>
    <property type="match status" value="1"/>
</dbReference>
<dbReference type="PANTHER" id="PTHR23406">
    <property type="entry name" value="MALIC ENZYME-RELATED"/>
    <property type="match status" value="1"/>
</dbReference>
<feature type="domain" description="Malic enzyme NAD-binding" evidence="3">
    <location>
        <begin position="86"/>
        <end position="243"/>
    </location>
</feature>
<dbReference type="GO" id="GO:0051287">
    <property type="term" value="F:NAD binding"/>
    <property type="evidence" value="ECO:0007669"/>
    <property type="project" value="InterPro"/>
</dbReference>
<gene>
    <name evidence="4" type="ORF">GIB67_008761</name>
</gene>
<dbReference type="PANTHER" id="PTHR23406:SF32">
    <property type="entry name" value="NADP-DEPENDENT MALIC ENZYME"/>
    <property type="match status" value="1"/>
</dbReference>
<dbReference type="Proteomes" id="UP000541444">
    <property type="component" value="Unassembled WGS sequence"/>
</dbReference>
<comment type="cofactor">
    <cofactor evidence="1">
        <name>Mg(2+)</name>
        <dbReference type="ChEBI" id="CHEBI:18420"/>
    </cofactor>
</comment>
<comment type="caution">
    <text evidence="4">The sequence shown here is derived from an EMBL/GenBank/DDBJ whole genome shotgun (WGS) entry which is preliminary data.</text>
</comment>
<dbReference type="OrthoDB" id="10251744at2759"/>
<dbReference type="Gene3D" id="3.40.50.720">
    <property type="entry name" value="NAD(P)-binding Rossmann-like Domain"/>
    <property type="match status" value="1"/>
</dbReference>
<dbReference type="EMBL" id="JACGCM010000250">
    <property type="protein sequence ID" value="KAF6174706.1"/>
    <property type="molecule type" value="Genomic_DNA"/>
</dbReference>
<dbReference type="InterPro" id="IPR036291">
    <property type="entry name" value="NAD(P)-bd_dom_sf"/>
</dbReference>
<accession>A0A7J7P5I7</accession>
<dbReference type="SUPFAM" id="SSF160059">
    <property type="entry name" value="PriA/YqbF domain"/>
    <property type="match status" value="1"/>
</dbReference>
<evidence type="ECO:0000256" key="2">
    <source>
        <dbReference type="ARBA" id="ARBA00023002"/>
    </source>
</evidence>
<dbReference type="GO" id="GO:0005739">
    <property type="term" value="C:mitochondrion"/>
    <property type="evidence" value="ECO:0007669"/>
    <property type="project" value="TreeGrafter"/>
</dbReference>
<protein>
    <recommendedName>
        <fullName evidence="3">Malic enzyme NAD-binding domain-containing protein</fullName>
    </recommendedName>
</protein>
<name>A0A7J7P5I7_9MAGN</name>
<keyword evidence="2" id="KW-0560">Oxidoreductase</keyword>
<evidence type="ECO:0000259" key="3">
    <source>
        <dbReference type="SMART" id="SM00919"/>
    </source>
</evidence>
<reference evidence="4 5" key="1">
    <citation type="journal article" date="2020" name="IScience">
        <title>Genome Sequencing of the Endangered Kingdonia uniflora (Circaeasteraceae, Ranunculales) Reveals Potential Mechanisms of Evolutionary Specialization.</title>
        <authorList>
            <person name="Sun Y."/>
            <person name="Deng T."/>
            <person name="Zhang A."/>
            <person name="Moore M.J."/>
            <person name="Landis J.B."/>
            <person name="Lin N."/>
            <person name="Zhang H."/>
            <person name="Zhang X."/>
            <person name="Huang J."/>
            <person name="Zhang X."/>
            <person name="Sun H."/>
            <person name="Wang H."/>
        </authorList>
    </citation>
    <scope>NUCLEOTIDE SEQUENCE [LARGE SCALE GENOMIC DNA]</scope>
    <source>
        <strain evidence="4">TB1705</strain>
        <tissue evidence="4">Leaf</tissue>
    </source>
</reference>
<dbReference type="AlphaFoldDB" id="A0A7J7P5I7"/>
<dbReference type="GO" id="GO:0006108">
    <property type="term" value="P:malate metabolic process"/>
    <property type="evidence" value="ECO:0007669"/>
    <property type="project" value="TreeGrafter"/>
</dbReference>
<proteinExistence type="predicted"/>
<dbReference type="GO" id="GO:0004471">
    <property type="term" value="F:malate dehydrogenase (decarboxylating) (NAD+) activity"/>
    <property type="evidence" value="ECO:0007669"/>
    <property type="project" value="TreeGrafter"/>
</dbReference>
<dbReference type="SMART" id="SM00919">
    <property type="entry name" value="Malic_M"/>
    <property type="match status" value="1"/>
</dbReference>
<organism evidence="4 5">
    <name type="scientific">Kingdonia uniflora</name>
    <dbReference type="NCBI Taxonomy" id="39325"/>
    <lineage>
        <taxon>Eukaryota</taxon>
        <taxon>Viridiplantae</taxon>
        <taxon>Streptophyta</taxon>
        <taxon>Embryophyta</taxon>
        <taxon>Tracheophyta</taxon>
        <taxon>Spermatophyta</taxon>
        <taxon>Magnoliopsida</taxon>
        <taxon>Ranunculales</taxon>
        <taxon>Circaeasteraceae</taxon>
        <taxon>Kingdonia</taxon>
    </lineage>
</organism>
<evidence type="ECO:0000313" key="5">
    <source>
        <dbReference type="Proteomes" id="UP000541444"/>
    </source>
</evidence>
<sequence length="270" mass="29922">MEEENITSTFKVSASEVAVLDPCAETSTVEQAAKVKLPFWLAQYLRSKEVVTIDVPPCFNKKCCAIVHYLVSEEIICRKCTEPVNLNIQIISIPNHSTLPHHSIPMISSHTTLYEQVSTIFKDKEIPQMSTYQTINPMLAGIGVVNAARKTMARMSGNNESALESAKSQFWVVDANVRNGRTGYYNQGNNMYLFPGIGLGTLLSGSHIISDGMLQAAAECLAAYMTEDEVLNGAIYPSISRFYECNIFHPLEKPQKRLGTFSILQLALHV</sequence>
<evidence type="ECO:0000256" key="1">
    <source>
        <dbReference type="ARBA" id="ARBA00001946"/>
    </source>
</evidence>
<dbReference type="InterPro" id="IPR012302">
    <property type="entry name" value="Malic_NAD-bd"/>
</dbReference>
<evidence type="ECO:0000313" key="4">
    <source>
        <dbReference type="EMBL" id="KAF6174706.1"/>
    </source>
</evidence>
<keyword evidence="5" id="KW-1185">Reference proteome</keyword>
<dbReference type="Gene3D" id="1.20.58.2050">
    <property type="match status" value="1"/>
</dbReference>
<dbReference type="Pfam" id="PF03949">
    <property type="entry name" value="Malic_M"/>
    <property type="match status" value="1"/>
</dbReference>
<dbReference type="CDD" id="cd21693">
    <property type="entry name" value="GINS_B_Psf3"/>
    <property type="match status" value="1"/>
</dbReference>